<dbReference type="Proteomes" id="UP001208054">
    <property type="component" value="Unassembled WGS sequence"/>
</dbReference>
<evidence type="ECO:0000313" key="1">
    <source>
        <dbReference type="EMBL" id="MCV0324386.1"/>
    </source>
</evidence>
<keyword evidence="2" id="KW-1185">Reference proteome</keyword>
<comment type="caution">
    <text evidence="1">The sequence shown here is derived from an EMBL/GenBank/DDBJ whole genome shotgun (WGS) entry which is preliminary data.</text>
</comment>
<gene>
    <name evidence="1" type="ORF">KYJ44_08650</name>
</gene>
<reference evidence="1 2" key="1">
    <citation type="submission" date="2021-07" db="EMBL/GenBank/DDBJ databases">
        <title>Clinical implication of Pseudomonas aeruginosa: further insight on the antimicrobial resistance.</title>
        <authorList>
            <person name="Macori G."/>
            <person name="Fanning S."/>
            <person name="Alqahtani A."/>
        </authorList>
    </citation>
    <scope>NUCLEOTIDE SEQUENCE [LARGE SCALE GENOMIC DNA]</scope>
    <source>
        <strain evidence="1 2">CFS3442</strain>
    </source>
</reference>
<dbReference type="EMBL" id="JAHWBK010000005">
    <property type="protein sequence ID" value="MCV0324386.1"/>
    <property type="molecule type" value="Genomic_DNA"/>
</dbReference>
<evidence type="ECO:0000313" key="2">
    <source>
        <dbReference type="Proteomes" id="UP001208054"/>
    </source>
</evidence>
<protein>
    <recommendedName>
        <fullName evidence="3">Replication protein</fullName>
    </recommendedName>
</protein>
<sequence length="209" mass="24292">MTHKEKISNYSRYRGVLQVEPAPWNTAEPKKKNSCVEGWKQFLSELSQDSYLWTLSFMRPYSDSQCIKALWEATKYINREMWGPRWSKKRAGMHATVVAERHQLSQELRGRLHFHVLVHDLEDVCEERLRSAVIRTAEWLRDEHGQTMSAAERTDVRKVSDSDGLASYLAKDIGSWPNERGNSVFFIRPSGLEGVVVENMTSKQLQRLH</sequence>
<proteinExistence type="predicted"/>
<name>A0ABT2XLH5_9GAMM</name>
<dbReference type="RefSeq" id="WP_197612465.1">
    <property type="nucleotide sequence ID" value="NZ_JAHWBK010000005.1"/>
</dbReference>
<evidence type="ECO:0008006" key="3">
    <source>
        <dbReference type="Google" id="ProtNLM"/>
    </source>
</evidence>
<organism evidence="1 2">
    <name type="scientific">Stenotrophomonas riyadhensis</name>
    <dbReference type="NCBI Taxonomy" id="2859893"/>
    <lineage>
        <taxon>Bacteria</taxon>
        <taxon>Pseudomonadati</taxon>
        <taxon>Pseudomonadota</taxon>
        <taxon>Gammaproteobacteria</taxon>
        <taxon>Lysobacterales</taxon>
        <taxon>Lysobacteraceae</taxon>
        <taxon>Stenotrophomonas</taxon>
    </lineage>
</organism>
<accession>A0ABT2XLH5</accession>